<reference evidence="5" key="1">
    <citation type="submission" date="2023-07" db="EMBL/GenBank/DDBJ databases">
        <title>30 novel species of actinomycetes from the DSMZ collection.</title>
        <authorList>
            <person name="Nouioui I."/>
        </authorList>
    </citation>
    <scope>NUCLEOTIDE SEQUENCE [LARGE SCALE GENOMIC DNA]</scope>
    <source>
        <strain evidence="5">DSM 44399</strain>
    </source>
</reference>
<feature type="domain" description="Thiaminase-2/PQQC" evidence="3">
    <location>
        <begin position="9"/>
        <end position="215"/>
    </location>
</feature>
<name>A0ABU2J7M8_9ACTN</name>
<comment type="function">
    <text evidence="2">Catalyzes an amino-pyrimidine hydrolysis reaction at the C5' of the pyrimidine moiety of thiamine compounds, a reaction that is part of a thiamine salvage pathway.</text>
</comment>
<dbReference type="EMBL" id="JAVREH010000005">
    <property type="protein sequence ID" value="MDT0260987.1"/>
    <property type="molecule type" value="Genomic_DNA"/>
</dbReference>
<dbReference type="RefSeq" id="WP_311422142.1">
    <property type="nucleotide sequence ID" value="NZ_JAVREH010000005.1"/>
</dbReference>
<comment type="catalytic activity">
    <reaction evidence="2">
        <text>thiamine + H2O = 5-(2-hydroxyethyl)-4-methylthiazole + 4-amino-5-hydroxymethyl-2-methylpyrimidine + H(+)</text>
        <dbReference type="Rhea" id="RHEA:17509"/>
        <dbReference type="ChEBI" id="CHEBI:15377"/>
        <dbReference type="ChEBI" id="CHEBI:15378"/>
        <dbReference type="ChEBI" id="CHEBI:16892"/>
        <dbReference type="ChEBI" id="CHEBI:17957"/>
        <dbReference type="ChEBI" id="CHEBI:18385"/>
        <dbReference type="EC" id="3.5.99.2"/>
    </reaction>
</comment>
<dbReference type="InterPro" id="IPR016084">
    <property type="entry name" value="Haem_Oase-like_multi-hlx"/>
</dbReference>
<dbReference type="PANTHER" id="PTHR43198">
    <property type="entry name" value="BIFUNCTIONAL TH2 PROTEIN"/>
    <property type="match status" value="1"/>
</dbReference>
<sequence>MSRYRDQLWNEIEHIYAAILEHPFVTGLTDGSLPAPVFQHYVLQDAHYLRDYARALAITGAKGDDEDAIVLFSADAAGAITVERSLHAGFVADFGLSPEQVAATPVLPTTLAYTSYLLRTAHQGSFAEAVAVVLPCYWIYARVGEALLAEGSPEPLFQRWIATYGGEEFQLTVERVLRIVDRLGERLSDSERARCTEHVVTTSTYEWLFWDAAWRQESWPAELAR</sequence>
<dbReference type="InterPro" id="IPR050967">
    <property type="entry name" value="Thiamine_Salvage_TenA"/>
</dbReference>
<protein>
    <recommendedName>
        <fullName evidence="2">Aminopyrimidine aminohydrolase</fullName>
        <ecNumber evidence="2">3.5.99.2</ecNumber>
    </recommendedName>
</protein>
<dbReference type="InterPro" id="IPR004305">
    <property type="entry name" value="Thiaminase-2/PQQC"/>
</dbReference>
<comment type="catalytic activity">
    <reaction evidence="2">
        <text>4-amino-5-aminomethyl-2-methylpyrimidine + H2O = 4-amino-5-hydroxymethyl-2-methylpyrimidine + NH4(+)</text>
        <dbReference type="Rhea" id="RHEA:31799"/>
        <dbReference type="ChEBI" id="CHEBI:15377"/>
        <dbReference type="ChEBI" id="CHEBI:16892"/>
        <dbReference type="ChEBI" id="CHEBI:28938"/>
        <dbReference type="ChEBI" id="CHEBI:63416"/>
        <dbReference type="EC" id="3.5.99.2"/>
    </reaction>
</comment>
<comment type="pathway">
    <text evidence="1 2">Cofactor biosynthesis; thiamine diphosphate biosynthesis.</text>
</comment>
<dbReference type="InterPro" id="IPR027574">
    <property type="entry name" value="Thiaminase_II"/>
</dbReference>
<dbReference type="PANTHER" id="PTHR43198:SF2">
    <property type="entry name" value="SI:CH1073-67J19.1-RELATED"/>
    <property type="match status" value="1"/>
</dbReference>
<dbReference type="CDD" id="cd19365">
    <property type="entry name" value="TenA_C-like"/>
    <property type="match status" value="1"/>
</dbReference>
<evidence type="ECO:0000313" key="4">
    <source>
        <dbReference type="EMBL" id="MDT0260987.1"/>
    </source>
</evidence>
<comment type="similarity">
    <text evidence="2">Belongs to the TenA family.</text>
</comment>
<dbReference type="NCBIfam" id="TIGR04306">
    <property type="entry name" value="salvage_TenA"/>
    <property type="match status" value="1"/>
</dbReference>
<gene>
    <name evidence="4" type="primary">tenA</name>
    <name evidence="4" type="ORF">RM423_06215</name>
</gene>
<comment type="caution">
    <text evidence="4">The sequence shown here is derived from an EMBL/GenBank/DDBJ whole genome shotgun (WGS) entry which is preliminary data.</text>
</comment>
<dbReference type="Gene3D" id="1.20.910.10">
    <property type="entry name" value="Heme oxygenase-like"/>
    <property type="match status" value="1"/>
</dbReference>
<dbReference type="SUPFAM" id="SSF48613">
    <property type="entry name" value="Heme oxygenase-like"/>
    <property type="match status" value="1"/>
</dbReference>
<evidence type="ECO:0000259" key="3">
    <source>
        <dbReference type="Pfam" id="PF03070"/>
    </source>
</evidence>
<dbReference type="Proteomes" id="UP001183176">
    <property type="component" value="Unassembled WGS sequence"/>
</dbReference>
<keyword evidence="5" id="KW-1185">Reference proteome</keyword>
<evidence type="ECO:0000256" key="2">
    <source>
        <dbReference type="RuleBase" id="RU363093"/>
    </source>
</evidence>
<proteinExistence type="inferred from homology"/>
<dbReference type="Pfam" id="PF03070">
    <property type="entry name" value="TENA_THI-4"/>
    <property type="match status" value="1"/>
</dbReference>
<evidence type="ECO:0000313" key="5">
    <source>
        <dbReference type="Proteomes" id="UP001183176"/>
    </source>
</evidence>
<evidence type="ECO:0000256" key="1">
    <source>
        <dbReference type="ARBA" id="ARBA00004948"/>
    </source>
</evidence>
<dbReference type="EC" id="3.5.99.2" evidence="2"/>
<accession>A0ABU2J7M8</accession>
<organism evidence="4 5">
    <name type="scientific">Jatrophihabitans lederbergiae</name>
    <dbReference type="NCBI Taxonomy" id="3075547"/>
    <lineage>
        <taxon>Bacteria</taxon>
        <taxon>Bacillati</taxon>
        <taxon>Actinomycetota</taxon>
        <taxon>Actinomycetes</taxon>
        <taxon>Jatrophihabitantales</taxon>
        <taxon>Jatrophihabitantaceae</taxon>
        <taxon>Jatrophihabitans</taxon>
    </lineage>
</organism>
<keyword evidence="2" id="KW-0378">Hydrolase</keyword>
<keyword evidence="2" id="KW-0784">Thiamine biosynthesis</keyword>